<dbReference type="SMART" id="SM01406">
    <property type="entry name" value="PAPA-1"/>
    <property type="match status" value="1"/>
</dbReference>
<keyword evidence="4" id="KW-1185">Reference proteome</keyword>
<dbReference type="OrthoDB" id="2021186at2759"/>
<feature type="region of interest" description="Disordered" evidence="1">
    <location>
        <begin position="198"/>
        <end position="226"/>
    </location>
</feature>
<feature type="domain" description="INO80 complex subunit B-like conserved region" evidence="2">
    <location>
        <begin position="165"/>
        <end position="250"/>
    </location>
</feature>
<evidence type="ECO:0000256" key="1">
    <source>
        <dbReference type="SAM" id="MobiDB-lite"/>
    </source>
</evidence>
<evidence type="ECO:0000313" key="4">
    <source>
        <dbReference type="Proteomes" id="UP000054144"/>
    </source>
</evidence>
<dbReference type="InterPro" id="IPR029523">
    <property type="entry name" value="INO80B/Ies2"/>
</dbReference>
<accession>A0A0D7A4Y9</accession>
<feature type="compositionally biased region" description="Acidic residues" evidence="1">
    <location>
        <begin position="106"/>
        <end position="117"/>
    </location>
</feature>
<dbReference type="InterPro" id="IPR006880">
    <property type="entry name" value="INO80B_C"/>
</dbReference>
<feature type="compositionally biased region" description="Basic and acidic residues" evidence="1">
    <location>
        <begin position="158"/>
        <end position="184"/>
    </location>
</feature>
<feature type="region of interest" description="Disordered" evidence="1">
    <location>
        <begin position="1"/>
        <end position="126"/>
    </location>
</feature>
<sequence length="325" mass="36085">MPRLRKIIDDEDEDVPEITHQFTPDGEEGEADNVEEDGDELDPEDEEVEEDEIQSEDETRTATASPAKSAAGLKIRIKPRTNNDTTSTSGKAGRRRIVKRRASDSVESEDSLDSDEESVVRPSHPLTVRQAALAGASTGETLLMTELPPEFGGKRSTKRELNETEKALRREENARKRKNLSEKKLEDEKVETINRLLRKQTRPRNRRTTTNTPQFEDSEAEAASREEKMPTMYHWVSSKQGISFSIPPSVSLPPARSQAPAQAPDAMDVDTPPPPRVKSNVCALPNCCEPLKYRLVKDWTIGACGMAHLKALEAQTTAAAGNMDI</sequence>
<feature type="compositionally biased region" description="Acidic residues" evidence="1">
    <location>
        <begin position="25"/>
        <end position="56"/>
    </location>
</feature>
<proteinExistence type="predicted"/>
<dbReference type="Proteomes" id="UP000054144">
    <property type="component" value="Unassembled WGS sequence"/>
</dbReference>
<dbReference type="GO" id="GO:0006338">
    <property type="term" value="P:chromatin remodeling"/>
    <property type="evidence" value="ECO:0007669"/>
    <property type="project" value="InterPro"/>
</dbReference>
<dbReference type="PANTHER" id="PTHR21561:SF12">
    <property type="entry name" value="INO80 COMPLEX SUBUNIT B"/>
    <property type="match status" value="1"/>
</dbReference>
<dbReference type="PANTHER" id="PTHR21561">
    <property type="entry name" value="INO80 COMPLEX SUBUNIT B"/>
    <property type="match status" value="1"/>
</dbReference>
<evidence type="ECO:0000313" key="3">
    <source>
        <dbReference type="EMBL" id="KIY46092.1"/>
    </source>
</evidence>
<dbReference type="AlphaFoldDB" id="A0A0D7A4Y9"/>
<name>A0A0D7A4Y9_9AGAR</name>
<dbReference type="EMBL" id="KN882043">
    <property type="protein sequence ID" value="KIY46092.1"/>
    <property type="molecule type" value="Genomic_DNA"/>
</dbReference>
<reference evidence="3 4" key="1">
    <citation type="journal article" date="2015" name="Fungal Genet. Biol.">
        <title>Evolution of novel wood decay mechanisms in Agaricales revealed by the genome sequences of Fistulina hepatica and Cylindrobasidium torrendii.</title>
        <authorList>
            <person name="Floudas D."/>
            <person name="Held B.W."/>
            <person name="Riley R."/>
            <person name="Nagy L.G."/>
            <person name="Koehler G."/>
            <person name="Ransdell A.S."/>
            <person name="Younus H."/>
            <person name="Chow J."/>
            <person name="Chiniquy J."/>
            <person name="Lipzen A."/>
            <person name="Tritt A."/>
            <person name="Sun H."/>
            <person name="Haridas S."/>
            <person name="LaButti K."/>
            <person name="Ohm R.A."/>
            <person name="Kues U."/>
            <person name="Blanchette R.A."/>
            <person name="Grigoriev I.V."/>
            <person name="Minto R.E."/>
            <person name="Hibbett D.S."/>
        </authorList>
    </citation>
    <scope>NUCLEOTIDE SEQUENCE [LARGE SCALE GENOMIC DNA]</scope>
    <source>
        <strain evidence="3 4">ATCC 64428</strain>
    </source>
</reference>
<feature type="compositionally biased region" description="Polar residues" evidence="1">
    <location>
        <begin position="80"/>
        <end position="90"/>
    </location>
</feature>
<protein>
    <submittedName>
        <fullName evidence="3">PAPA-1-domain-containing protein</fullName>
    </submittedName>
</protein>
<dbReference type="Pfam" id="PF04795">
    <property type="entry name" value="PAPA-1"/>
    <property type="match status" value="1"/>
</dbReference>
<dbReference type="GO" id="GO:0031011">
    <property type="term" value="C:Ino80 complex"/>
    <property type="evidence" value="ECO:0007669"/>
    <property type="project" value="InterPro"/>
</dbReference>
<organism evidence="3 4">
    <name type="scientific">Fistulina hepatica ATCC 64428</name>
    <dbReference type="NCBI Taxonomy" id="1128425"/>
    <lineage>
        <taxon>Eukaryota</taxon>
        <taxon>Fungi</taxon>
        <taxon>Dikarya</taxon>
        <taxon>Basidiomycota</taxon>
        <taxon>Agaricomycotina</taxon>
        <taxon>Agaricomycetes</taxon>
        <taxon>Agaricomycetidae</taxon>
        <taxon>Agaricales</taxon>
        <taxon>Fistulinaceae</taxon>
        <taxon>Fistulina</taxon>
    </lineage>
</organism>
<feature type="compositionally biased region" description="Basic residues" evidence="1">
    <location>
        <begin position="198"/>
        <end position="207"/>
    </location>
</feature>
<evidence type="ECO:0000259" key="2">
    <source>
        <dbReference type="SMART" id="SM01406"/>
    </source>
</evidence>
<gene>
    <name evidence="3" type="ORF">FISHEDRAFT_75937</name>
</gene>
<feature type="region of interest" description="Disordered" evidence="1">
    <location>
        <begin position="146"/>
        <end position="184"/>
    </location>
</feature>